<evidence type="ECO:0000256" key="6">
    <source>
        <dbReference type="RuleBase" id="RU367161"/>
    </source>
</evidence>
<reference evidence="8 9" key="1">
    <citation type="journal article" date="2020" name="ISME J.">
        <title>Uncovering the hidden diversity of litter-decomposition mechanisms in mushroom-forming fungi.</title>
        <authorList>
            <person name="Floudas D."/>
            <person name="Bentzer J."/>
            <person name="Ahren D."/>
            <person name="Johansson T."/>
            <person name="Persson P."/>
            <person name="Tunlid A."/>
        </authorList>
    </citation>
    <scope>NUCLEOTIDE SEQUENCE [LARGE SCALE GENOMIC DNA]</scope>
    <source>
        <strain evidence="8 9">CBS 146.42</strain>
    </source>
</reference>
<sequence>MKSPSRGQARERDQTRSFLPRFLPTMNSDYFSVDAILAENQENKISESQKIQLPVWLAYTVLYSFVLPSPIRTTHADAITVNGPISIYQAPSAKGSAMPYEQMPVALDDEQAADLSQLLSSTFRSRLPEITDQAHHFAALNSASGSGHKSNDTAQLFREGLDVVEREIFALAQESAKRTKKWYEEGDSNRH</sequence>
<comment type="caution">
    <text evidence="8">The sequence shown here is derived from an EMBL/GenBank/DDBJ whole genome shotgun (WGS) entry which is preliminary data.</text>
</comment>
<evidence type="ECO:0000256" key="5">
    <source>
        <dbReference type="ARBA" id="ARBA00023242"/>
    </source>
</evidence>
<dbReference type="OrthoDB" id="10251744at2759"/>
<accession>A0A8H5GE47</accession>
<dbReference type="AlphaFoldDB" id="A0A8H5GE47"/>
<dbReference type="EMBL" id="JAACJO010000001">
    <property type="protein sequence ID" value="KAF5363364.1"/>
    <property type="molecule type" value="Genomic_DNA"/>
</dbReference>
<dbReference type="InterPro" id="IPR010492">
    <property type="entry name" value="GINS_Psf3"/>
</dbReference>
<dbReference type="SUPFAM" id="SSF158573">
    <property type="entry name" value="GINS helical bundle-like"/>
    <property type="match status" value="1"/>
</dbReference>
<dbReference type="PANTHER" id="PTHR22768">
    <property type="entry name" value="DNA REPLICATION COMPLEX GINS PROTEIN PSF3"/>
    <property type="match status" value="1"/>
</dbReference>
<dbReference type="Pfam" id="PF05916">
    <property type="entry name" value="Sld5"/>
    <property type="match status" value="1"/>
</dbReference>
<dbReference type="InterPro" id="IPR021151">
    <property type="entry name" value="GINS_A"/>
</dbReference>
<organism evidence="8 9">
    <name type="scientific">Leucocoprinus leucothites</name>
    <dbReference type="NCBI Taxonomy" id="201217"/>
    <lineage>
        <taxon>Eukaryota</taxon>
        <taxon>Fungi</taxon>
        <taxon>Dikarya</taxon>
        <taxon>Basidiomycota</taxon>
        <taxon>Agaricomycotina</taxon>
        <taxon>Agaricomycetes</taxon>
        <taxon>Agaricomycetidae</taxon>
        <taxon>Agaricales</taxon>
        <taxon>Agaricineae</taxon>
        <taxon>Agaricaceae</taxon>
        <taxon>Leucocoprinus</taxon>
    </lineage>
</organism>
<proteinExistence type="inferred from homology"/>
<evidence type="ECO:0000256" key="3">
    <source>
        <dbReference type="ARBA" id="ARBA00015140"/>
    </source>
</evidence>
<dbReference type="InterPro" id="IPR038437">
    <property type="entry name" value="GINS_Psf3_sf"/>
</dbReference>
<dbReference type="CDD" id="cd11713">
    <property type="entry name" value="GINS_A_psf3"/>
    <property type="match status" value="1"/>
</dbReference>
<comment type="subunit">
    <text evidence="6">Component of the GINS complex.</text>
</comment>
<evidence type="ECO:0000313" key="9">
    <source>
        <dbReference type="Proteomes" id="UP000559027"/>
    </source>
</evidence>
<name>A0A8H5GE47_9AGAR</name>
<dbReference type="GO" id="GO:1902975">
    <property type="term" value="P:mitotic DNA replication initiation"/>
    <property type="evidence" value="ECO:0007669"/>
    <property type="project" value="TreeGrafter"/>
</dbReference>
<comment type="similarity">
    <text evidence="2 6">Belongs to the GINS3/PSF3 family.</text>
</comment>
<protein>
    <recommendedName>
        <fullName evidence="3 6">DNA replication complex GINS protein PSF3</fullName>
    </recommendedName>
</protein>
<dbReference type="Proteomes" id="UP000559027">
    <property type="component" value="Unassembled WGS sequence"/>
</dbReference>
<dbReference type="InterPro" id="IPR036224">
    <property type="entry name" value="GINS_bundle-like_dom_sf"/>
</dbReference>
<evidence type="ECO:0000256" key="4">
    <source>
        <dbReference type="ARBA" id="ARBA00022705"/>
    </source>
</evidence>
<keyword evidence="9" id="KW-1185">Reference proteome</keyword>
<dbReference type="SUPFAM" id="SSF160059">
    <property type="entry name" value="PriA/YqbF domain"/>
    <property type="match status" value="1"/>
</dbReference>
<dbReference type="Gene3D" id="1.20.58.2050">
    <property type="match status" value="1"/>
</dbReference>
<dbReference type="PANTHER" id="PTHR22768:SF0">
    <property type="entry name" value="DNA REPLICATION COMPLEX GINS PROTEIN PSF3"/>
    <property type="match status" value="1"/>
</dbReference>
<keyword evidence="4 6" id="KW-0235">DNA replication</keyword>
<evidence type="ECO:0000313" key="8">
    <source>
        <dbReference type="EMBL" id="KAF5363364.1"/>
    </source>
</evidence>
<evidence type="ECO:0000256" key="1">
    <source>
        <dbReference type="ARBA" id="ARBA00004123"/>
    </source>
</evidence>
<keyword evidence="5 6" id="KW-0539">Nucleus</keyword>
<gene>
    <name evidence="8" type="ORF">D9756_000873</name>
</gene>
<feature type="domain" description="GINS subunit" evidence="7">
    <location>
        <begin position="106"/>
        <end position="183"/>
    </location>
</feature>
<evidence type="ECO:0000256" key="2">
    <source>
        <dbReference type="ARBA" id="ARBA00006343"/>
    </source>
</evidence>
<evidence type="ECO:0000259" key="7">
    <source>
        <dbReference type="Pfam" id="PF05916"/>
    </source>
</evidence>
<dbReference type="GO" id="GO:0000811">
    <property type="term" value="C:GINS complex"/>
    <property type="evidence" value="ECO:0007669"/>
    <property type="project" value="UniProtKB-UniRule"/>
</dbReference>
<comment type="subcellular location">
    <subcellularLocation>
        <location evidence="1 6">Nucleus</location>
    </subcellularLocation>
</comment>
<comment type="function">
    <text evidence="6">The GINS complex plays an essential role in the initiation of DNA replication.</text>
</comment>